<dbReference type="Proteomes" id="UP000235943">
    <property type="component" value="Unassembled WGS sequence"/>
</dbReference>
<gene>
    <name evidence="1" type="ORF">C1J00_20930</name>
</gene>
<dbReference type="OrthoDB" id="5082334at2"/>
<evidence type="ECO:0000313" key="1">
    <source>
        <dbReference type="EMBL" id="PNG20335.1"/>
    </source>
</evidence>
<protein>
    <submittedName>
        <fullName evidence="1">Uncharacterized protein</fullName>
    </submittedName>
</protein>
<accession>A0A2N8TMU4</accession>
<evidence type="ECO:0000313" key="2">
    <source>
        <dbReference type="Proteomes" id="UP000235943"/>
    </source>
</evidence>
<comment type="caution">
    <text evidence="1">The sequence shown here is derived from an EMBL/GenBank/DDBJ whole genome shotgun (WGS) entry which is preliminary data.</text>
</comment>
<proteinExistence type="predicted"/>
<dbReference type="EMBL" id="POUC01000151">
    <property type="protein sequence ID" value="PNG20335.1"/>
    <property type="molecule type" value="Genomic_DNA"/>
</dbReference>
<sequence>MVKLPGMWLRHQVTVEPYEGNSAVGALYGAPVTVRCFLEEKNRLVRAPDGREVVSSSRFFCRLDVVDAPPESRVTLPDGRKTTVIDQARHDGGGLPLPDHLEVQLL</sequence>
<keyword evidence="2" id="KW-1185">Reference proteome</keyword>
<name>A0A2N8TMU4_9ACTN</name>
<organism evidence="1 2">
    <name type="scientific">Streptomyces cahuitamycinicus</name>
    <dbReference type="NCBI Taxonomy" id="2070367"/>
    <lineage>
        <taxon>Bacteria</taxon>
        <taxon>Bacillati</taxon>
        <taxon>Actinomycetota</taxon>
        <taxon>Actinomycetes</taxon>
        <taxon>Kitasatosporales</taxon>
        <taxon>Streptomycetaceae</taxon>
        <taxon>Streptomyces</taxon>
    </lineage>
</organism>
<dbReference type="AlphaFoldDB" id="A0A2N8TMU4"/>
<reference evidence="1 2" key="1">
    <citation type="submission" date="2018-01" db="EMBL/GenBank/DDBJ databases">
        <title>Draft genome sequence of Streptomyces sp. 13K301.</title>
        <authorList>
            <person name="Sahin N."/>
            <person name="Saygin H."/>
            <person name="Ay H."/>
        </authorList>
    </citation>
    <scope>NUCLEOTIDE SEQUENCE [LARGE SCALE GENOMIC DNA]</scope>
    <source>
        <strain evidence="1 2">13K301</strain>
    </source>
</reference>